<dbReference type="EMBL" id="LSRX01000308">
    <property type="protein sequence ID" value="OLQ00985.1"/>
    <property type="molecule type" value="Genomic_DNA"/>
</dbReference>
<feature type="transmembrane region" description="Helical" evidence="2">
    <location>
        <begin position="109"/>
        <end position="129"/>
    </location>
</feature>
<feature type="transmembrane region" description="Helical" evidence="2">
    <location>
        <begin position="295"/>
        <end position="316"/>
    </location>
</feature>
<keyword evidence="2" id="KW-0812">Transmembrane</keyword>
<feature type="transmembrane region" description="Helical" evidence="2">
    <location>
        <begin position="336"/>
        <end position="356"/>
    </location>
</feature>
<keyword evidence="2" id="KW-1133">Transmembrane helix</keyword>
<feature type="transmembrane region" description="Helical" evidence="2">
    <location>
        <begin position="82"/>
        <end position="103"/>
    </location>
</feature>
<dbReference type="OrthoDB" id="423807at2759"/>
<keyword evidence="4" id="KW-1185">Reference proteome</keyword>
<protein>
    <submittedName>
        <fullName evidence="3">Uncharacterized protein</fullName>
    </submittedName>
</protein>
<feature type="transmembrane region" description="Helical" evidence="2">
    <location>
        <begin position="149"/>
        <end position="172"/>
    </location>
</feature>
<comment type="caution">
    <text evidence="3">The sequence shown here is derived from an EMBL/GenBank/DDBJ whole genome shotgun (WGS) entry which is preliminary data.</text>
</comment>
<dbReference type="PANTHER" id="PTHR31102:SF1">
    <property type="entry name" value="CATION_H+ EXCHANGER DOMAIN-CONTAINING PROTEIN"/>
    <property type="match status" value="1"/>
</dbReference>
<feature type="transmembrane region" description="Helical" evidence="2">
    <location>
        <begin position="192"/>
        <end position="212"/>
    </location>
</feature>
<proteinExistence type="predicted"/>
<evidence type="ECO:0000256" key="1">
    <source>
        <dbReference type="SAM" id="MobiDB-lite"/>
    </source>
</evidence>
<gene>
    <name evidence="3" type="ORF">AK812_SmicGene16309</name>
</gene>
<reference evidence="3 4" key="1">
    <citation type="submission" date="2016-02" db="EMBL/GenBank/DDBJ databases">
        <title>Genome analysis of coral dinoflagellate symbionts highlights evolutionary adaptations to a symbiotic lifestyle.</title>
        <authorList>
            <person name="Aranda M."/>
            <person name="Li Y."/>
            <person name="Liew Y.J."/>
            <person name="Baumgarten S."/>
            <person name="Simakov O."/>
            <person name="Wilson M."/>
            <person name="Piel J."/>
            <person name="Ashoor H."/>
            <person name="Bougouffa S."/>
            <person name="Bajic V.B."/>
            <person name="Ryu T."/>
            <person name="Ravasi T."/>
            <person name="Bayer T."/>
            <person name="Micklem G."/>
            <person name="Kim H."/>
            <person name="Bhak J."/>
            <person name="Lajeunesse T.C."/>
            <person name="Voolstra C.R."/>
        </authorList>
    </citation>
    <scope>NUCLEOTIDE SEQUENCE [LARGE SCALE GENOMIC DNA]</scope>
    <source>
        <strain evidence="3 4">CCMP2467</strain>
    </source>
</reference>
<evidence type="ECO:0000256" key="2">
    <source>
        <dbReference type="SAM" id="Phobius"/>
    </source>
</evidence>
<feature type="transmembrane region" description="Helical" evidence="2">
    <location>
        <begin position="59"/>
        <end position="75"/>
    </location>
</feature>
<feature type="transmembrane region" description="Helical" evidence="2">
    <location>
        <begin position="12"/>
        <end position="39"/>
    </location>
</feature>
<evidence type="ECO:0000313" key="4">
    <source>
        <dbReference type="Proteomes" id="UP000186817"/>
    </source>
</evidence>
<feature type="region of interest" description="Disordered" evidence="1">
    <location>
        <begin position="444"/>
        <end position="504"/>
    </location>
</feature>
<feature type="compositionally biased region" description="Polar residues" evidence="1">
    <location>
        <begin position="475"/>
        <end position="486"/>
    </location>
</feature>
<keyword evidence="2" id="KW-0472">Membrane</keyword>
<dbReference type="AlphaFoldDB" id="A0A1Q9E0N7"/>
<organism evidence="3 4">
    <name type="scientific">Symbiodinium microadriaticum</name>
    <name type="common">Dinoflagellate</name>
    <name type="synonym">Zooxanthella microadriatica</name>
    <dbReference type="NCBI Taxonomy" id="2951"/>
    <lineage>
        <taxon>Eukaryota</taxon>
        <taxon>Sar</taxon>
        <taxon>Alveolata</taxon>
        <taxon>Dinophyceae</taxon>
        <taxon>Suessiales</taxon>
        <taxon>Symbiodiniaceae</taxon>
        <taxon>Symbiodinium</taxon>
    </lineage>
</organism>
<dbReference type="PANTHER" id="PTHR31102">
    <property type="match status" value="1"/>
</dbReference>
<dbReference type="Proteomes" id="UP000186817">
    <property type="component" value="Unassembled WGS sequence"/>
</dbReference>
<accession>A0A1Q9E0N7</accession>
<feature type="compositionally biased region" description="Low complexity" evidence="1">
    <location>
        <begin position="487"/>
        <end position="498"/>
    </location>
</feature>
<sequence length="749" mass="82230">MPTYEYPVALGLAYILLVGCLIRAFFVFVGLPASVGVMLSGFIFQHFFQSDLFFARDELQGLSFFLVLLIAGLEIRSKDLQAHIFVMALLPASCELIGIAVYACKVLEYTPVEGMVLGSVLVAMGDGLVIPKMKEFSQTFPDHPLPRLVFAWAPLEASFALTAFGVLTGLASPAHQAPTPLGTILLANFLRLVATLALGILLGCVSCWFIASRQKMRILKLLFQDPATEGGKTEGFLVLISVTLIALSLGKGESGSELVPMGFCPGSMFQSELLVIITASVFANRCSTAYNGEDIVKDITTIVGQVWVFGQVFLFSMLGSKMTLDILPELKSLAPVMLWGLLARAMGISLGVLLTVTSRRRTLSQVPSDIGFCFLCTLPRATIQGALGAEPLKQHFFHIGYGNNSAVQNFTFTAARLYVLCYSVIGMILLNGFGPMLLRSTEKEDSTRPLVADDSENPSENTQLADSPLQVPTAHESSTPQLQKVPSRSASSTASGESHWQDKGGMLHTFESRNSTWRPSCEVLPGYKTTCRATASEKRPAGDEAVRVLKPTYLTFKVPKRSAMQRMGEFIRRGDSGVRVHEVPNPNPSQGAIPVILSSKWKEGKEVTYYFGPDPDFLVRADPSADERPMTFRLRTKGKVETITIRFPPLVKEAQFEPNAVMVQVPENARPGASLVFKHPTEKLWLQFEVPQKVPANRFLAVALPSAKYVSKSNEDYCSFMNEMCDEIYAEFVETLQAFESLCTFRIQP</sequence>
<name>A0A1Q9E0N7_SYMMI</name>
<evidence type="ECO:0000313" key="3">
    <source>
        <dbReference type="EMBL" id="OLQ00985.1"/>
    </source>
</evidence>
<dbReference type="InterPro" id="IPR051843">
    <property type="entry name" value="CPA1_transporter"/>
</dbReference>
<dbReference type="GO" id="GO:0098662">
    <property type="term" value="P:inorganic cation transmembrane transport"/>
    <property type="evidence" value="ECO:0007669"/>
    <property type="project" value="TreeGrafter"/>
</dbReference>
<feature type="transmembrane region" description="Helical" evidence="2">
    <location>
        <begin position="417"/>
        <end position="438"/>
    </location>
</feature>